<dbReference type="PANTHER" id="PTHR43273">
    <property type="entry name" value="ANAEROBIC SULFATASE-MATURATING ENZYME HOMOLOG ASLB-RELATED"/>
    <property type="match status" value="1"/>
</dbReference>
<protein>
    <submittedName>
        <fullName evidence="6">Radical SAM protein</fullName>
    </submittedName>
</protein>
<dbReference type="InterPro" id="IPR007197">
    <property type="entry name" value="rSAM"/>
</dbReference>
<dbReference type="RefSeq" id="WP_203707619.1">
    <property type="nucleotide sequence ID" value="NZ_BAAALU010000007.1"/>
</dbReference>
<dbReference type="SFLD" id="SFLDG01067">
    <property type="entry name" value="SPASM/twitch_domain_containing"/>
    <property type="match status" value="1"/>
</dbReference>
<keyword evidence="3" id="KW-0408">Iron</keyword>
<proteinExistence type="predicted"/>
<sequence>MTVVTVAGTVDEAAQWPTRAVVDAAFADPTWRPLPFREFILKVHGRCNLACDYCYMYEMADQSWRTKPAVMERAVFDQALHRIAEHARTHGLSGVDVIFHGGEPLMVGTAYLDEAATAARAAMPAGVRADLSIQTNGTLLTESTLRVLAAHDIGVGVSLDGGAAANDRHRRYRDGRGSHAAVMRGIAALRKPAYRHLFTGVLCTVDLANDPVQLYEDLLETGAPGVDFLLPLANWESPPPGYGPHESGTRYAEWLIAIFDRWYDAPTREVGIRFFDEIMNLVLGGASTSEIIGLSPVRMLVIDTDGSIEQVDGLKSAFEGAPDTGLSVRSHPFDAALTHPAIVARQRGLAALSTTCLACPVHEICGAGLYSHRYRPGTGFLNPSVYCTDLRTLIDHIAGRVGADLRRLAGETDR</sequence>
<accession>A0ABQ4CDE4</accession>
<dbReference type="InterPro" id="IPR023867">
    <property type="entry name" value="Sulphatase_maturase_rSAM"/>
</dbReference>
<dbReference type="PROSITE" id="PS51918">
    <property type="entry name" value="RADICAL_SAM"/>
    <property type="match status" value="1"/>
</dbReference>
<reference evidence="6 7" key="1">
    <citation type="submission" date="2021-01" db="EMBL/GenBank/DDBJ databases">
        <title>Whole genome shotgun sequence of Asanoa iriomotensis NBRC 100142.</title>
        <authorList>
            <person name="Komaki H."/>
            <person name="Tamura T."/>
        </authorList>
    </citation>
    <scope>NUCLEOTIDE SEQUENCE [LARGE SCALE GENOMIC DNA]</scope>
    <source>
        <strain evidence="6 7">NBRC 100142</strain>
    </source>
</reference>
<dbReference type="EMBL" id="BONC01000077">
    <property type="protein sequence ID" value="GIF60802.1"/>
    <property type="molecule type" value="Genomic_DNA"/>
</dbReference>
<evidence type="ECO:0000256" key="1">
    <source>
        <dbReference type="ARBA" id="ARBA00022691"/>
    </source>
</evidence>
<dbReference type="SUPFAM" id="SSF102114">
    <property type="entry name" value="Radical SAM enzymes"/>
    <property type="match status" value="1"/>
</dbReference>
<dbReference type="InterPro" id="IPR026335">
    <property type="entry name" value="rSAM_SPASM_FxsB"/>
</dbReference>
<evidence type="ECO:0000256" key="3">
    <source>
        <dbReference type="ARBA" id="ARBA00023004"/>
    </source>
</evidence>
<dbReference type="InterPro" id="IPR058240">
    <property type="entry name" value="rSAM_sf"/>
</dbReference>
<evidence type="ECO:0000313" key="6">
    <source>
        <dbReference type="EMBL" id="GIF60802.1"/>
    </source>
</evidence>
<dbReference type="SFLD" id="SFLDG01072">
    <property type="entry name" value="dehydrogenase_like"/>
    <property type="match status" value="1"/>
</dbReference>
<gene>
    <name evidence="6" type="ORF">Air01nite_68970</name>
</gene>
<dbReference type="PANTHER" id="PTHR43273:SF8">
    <property type="entry name" value="RADICAL SAM DOMAIN PROTEIN"/>
    <property type="match status" value="1"/>
</dbReference>
<evidence type="ECO:0000313" key="7">
    <source>
        <dbReference type="Proteomes" id="UP000624325"/>
    </source>
</evidence>
<keyword evidence="4" id="KW-0411">Iron-sulfur</keyword>
<dbReference type="Pfam" id="PF04055">
    <property type="entry name" value="Radical_SAM"/>
    <property type="match status" value="1"/>
</dbReference>
<organism evidence="6 7">
    <name type="scientific">Asanoa iriomotensis</name>
    <dbReference type="NCBI Taxonomy" id="234613"/>
    <lineage>
        <taxon>Bacteria</taxon>
        <taxon>Bacillati</taxon>
        <taxon>Actinomycetota</taxon>
        <taxon>Actinomycetes</taxon>
        <taxon>Micromonosporales</taxon>
        <taxon>Micromonosporaceae</taxon>
        <taxon>Asanoa</taxon>
    </lineage>
</organism>
<keyword evidence="7" id="KW-1185">Reference proteome</keyword>
<feature type="domain" description="Radical SAM core" evidence="5">
    <location>
        <begin position="31"/>
        <end position="273"/>
    </location>
</feature>
<name>A0ABQ4CDE4_9ACTN</name>
<dbReference type="Proteomes" id="UP000624325">
    <property type="component" value="Unassembled WGS sequence"/>
</dbReference>
<dbReference type="InterPro" id="IPR013785">
    <property type="entry name" value="Aldolase_TIM"/>
</dbReference>
<keyword evidence="2" id="KW-0479">Metal-binding</keyword>
<keyword evidence="1" id="KW-0949">S-adenosyl-L-methionine</keyword>
<dbReference type="NCBIfam" id="TIGR04269">
    <property type="entry name" value="SAM_SPASM_FxsB"/>
    <property type="match status" value="1"/>
</dbReference>
<dbReference type="Gene3D" id="3.20.20.70">
    <property type="entry name" value="Aldolase class I"/>
    <property type="match status" value="1"/>
</dbReference>
<dbReference type="CDD" id="cd01335">
    <property type="entry name" value="Radical_SAM"/>
    <property type="match status" value="1"/>
</dbReference>
<dbReference type="SFLD" id="SFLDS00029">
    <property type="entry name" value="Radical_SAM"/>
    <property type="match status" value="1"/>
</dbReference>
<evidence type="ECO:0000259" key="5">
    <source>
        <dbReference type="PROSITE" id="PS51918"/>
    </source>
</evidence>
<evidence type="ECO:0000256" key="2">
    <source>
        <dbReference type="ARBA" id="ARBA00022723"/>
    </source>
</evidence>
<dbReference type="SFLD" id="SFLDG01386">
    <property type="entry name" value="main_SPASM_domain-containing"/>
    <property type="match status" value="1"/>
</dbReference>
<comment type="caution">
    <text evidence="6">The sequence shown here is derived from an EMBL/GenBank/DDBJ whole genome shotgun (WGS) entry which is preliminary data.</text>
</comment>
<evidence type="ECO:0000256" key="4">
    <source>
        <dbReference type="ARBA" id="ARBA00023014"/>
    </source>
</evidence>